<proteinExistence type="predicted"/>
<dbReference type="KEGG" id="nhe:NECHADRAFT_48380"/>
<dbReference type="PANTHER" id="PTHR46082:SF6">
    <property type="entry name" value="AAA+ ATPASE DOMAIN-CONTAINING PROTEIN-RELATED"/>
    <property type="match status" value="1"/>
</dbReference>
<reference evidence="1 2" key="1">
    <citation type="journal article" date="2009" name="PLoS Genet.">
        <title>The genome of Nectria haematococca: contribution of supernumerary chromosomes to gene expansion.</title>
        <authorList>
            <person name="Coleman J.J."/>
            <person name="Rounsley S.D."/>
            <person name="Rodriguez-Carres M."/>
            <person name="Kuo A."/>
            <person name="Wasmann C.C."/>
            <person name="Grimwood J."/>
            <person name="Schmutz J."/>
            <person name="Taga M."/>
            <person name="White G.J."/>
            <person name="Zhou S."/>
            <person name="Schwartz D.C."/>
            <person name="Freitag M."/>
            <person name="Ma L.J."/>
            <person name="Danchin E.G."/>
            <person name="Henrissat B."/>
            <person name="Coutinho P.M."/>
            <person name="Nelson D.R."/>
            <person name="Straney D."/>
            <person name="Napoli C.A."/>
            <person name="Barker B.M."/>
            <person name="Gribskov M."/>
            <person name="Rep M."/>
            <person name="Kroken S."/>
            <person name="Molnar I."/>
            <person name="Rensing C."/>
            <person name="Kennell J.C."/>
            <person name="Zamora J."/>
            <person name="Farman M.L."/>
            <person name="Selker E.U."/>
            <person name="Salamov A."/>
            <person name="Shapiro H."/>
            <person name="Pangilinan J."/>
            <person name="Lindquist E."/>
            <person name="Lamers C."/>
            <person name="Grigoriev I.V."/>
            <person name="Geiser D.M."/>
            <person name="Covert S.F."/>
            <person name="Temporini E."/>
            <person name="Vanetten H.D."/>
        </authorList>
    </citation>
    <scope>NUCLEOTIDE SEQUENCE [LARGE SCALE GENOMIC DNA]</scope>
    <source>
        <strain evidence="2">ATCC MYA-4622 / CBS 123669 / FGSC 9596 / NRRL 45880 / 77-13-4</strain>
    </source>
</reference>
<evidence type="ECO:0000313" key="2">
    <source>
        <dbReference type="Proteomes" id="UP000005206"/>
    </source>
</evidence>
<dbReference type="EMBL" id="GG698919">
    <property type="protein sequence ID" value="EEU38019.1"/>
    <property type="molecule type" value="Genomic_DNA"/>
</dbReference>
<dbReference type="InterPro" id="IPR053137">
    <property type="entry name" value="NLR-like"/>
</dbReference>
<dbReference type="eggNOG" id="KOG1840">
    <property type="taxonomic scope" value="Eukaryota"/>
</dbReference>
<name>C7ZD18_FUSV7</name>
<dbReference type="RefSeq" id="XP_003043732.1">
    <property type="nucleotide sequence ID" value="XM_003043686.1"/>
</dbReference>
<dbReference type="AlphaFoldDB" id="C7ZD18"/>
<dbReference type="Proteomes" id="UP000005206">
    <property type="component" value="Chromosome 9"/>
</dbReference>
<accession>C7ZD18</accession>
<keyword evidence="2" id="KW-1185">Reference proteome</keyword>
<protein>
    <recommendedName>
        <fullName evidence="3">NB-ARC domain-containing protein</fullName>
    </recommendedName>
</protein>
<evidence type="ECO:0008006" key="3">
    <source>
        <dbReference type="Google" id="ProtNLM"/>
    </source>
</evidence>
<dbReference type="GeneID" id="9670019"/>
<dbReference type="InterPro" id="IPR011990">
    <property type="entry name" value="TPR-like_helical_dom_sf"/>
</dbReference>
<dbReference type="PANTHER" id="PTHR46082">
    <property type="entry name" value="ATP/GTP-BINDING PROTEIN-RELATED"/>
    <property type="match status" value="1"/>
</dbReference>
<dbReference type="STRING" id="660122.C7ZD18"/>
<dbReference type="Gene3D" id="1.25.40.10">
    <property type="entry name" value="Tetratricopeptide repeat domain"/>
    <property type="match status" value="2"/>
</dbReference>
<organism evidence="1 2">
    <name type="scientific">Fusarium vanettenii (strain ATCC MYA-4622 / CBS 123669 / FGSC 9596 / NRRL 45880 / 77-13-4)</name>
    <name type="common">Fusarium solani subsp. pisi</name>
    <dbReference type="NCBI Taxonomy" id="660122"/>
    <lineage>
        <taxon>Eukaryota</taxon>
        <taxon>Fungi</taxon>
        <taxon>Dikarya</taxon>
        <taxon>Ascomycota</taxon>
        <taxon>Pezizomycotina</taxon>
        <taxon>Sordariomycetes</taxon>
        <taxon>Hypocreomycetidae</taxon>
        <taxon>Hypocreales</taxon>
        <taxon>Nectriaceae</taxon>
        <taxon>Fusarium</taxon>
        <taxon>Fusarium solani species complex</taxon>
        <taxon>Fusarium vanettenii</taxon>
    </lineage>
</organism>
<gene>
    <name evidence="1" type="ORF">NECHADRAFT_48380</name>
</gene>
<sequence>MVEHSFRCLADTLQLPGRYNPKANHLGLVSDWLNKEEAGPWVMVLDNVEDDVFSSKDDDTRLAELLPSRRNGCLISTTRSQAVAEGLSVLPKAIYDVEEMSDAQAMRLFRGKINRTQLEDSYDANEARKLVRTLNHCPLAISIASAFMIHCAPDMTTESYLDQFSTVDQKKDSLLNKEGGHLALDESISAPVVAAWEITIRRMEQRQPSVARLLSLMSLFNPQEIPTLGLQRYTFEADWKANRKLSNDLNTLRALALVSDSASGDTYQMHPLIQTCTHAWLTQSGKMEYWKRRFLSAMTAQFPSLPGAGNRSTCQAILPHVEHLFDEEPGSDSLSDWVVLLRRCALYFSDTQRGETAIELSKKALARAEAVWGREDVKTQSLIDHTALFLGRECRFQEEEALLAELVEIRTRTLGEEHTNTLTSMDLLADSYCKQERFKEAEDLFLSVIEKQKRTLGEDHHSTLTTMRRLAGLYRKNDKKEEGLKLFTLLEEVNRDSEKDSQYDTDAVNLAIAHMDFQQYTEAEELLKPAVERLTRTRGHDDRLTLWATSVLAGVYKRQKRYKEAIALAQWCLPLLEQVCGQDHHRTVYTRSLLTSMRQT</sequence>
<dbReference type="InParanoid" id="C7ZD18"/>
<dbReference type="SUPFAM" id="SSF52540">
    <property type="entry name" value="P-loop containing nucleoside triphosphate hydrolases"/>
    <property type="match status" value="1"/>
</dbReference>
<dbReference type="InterPro" id="IPR027417">
    <property type="entry name" value="P-loop_NTPase"/>
</dbReference>
<dbReference type="SUPFAM" id="SSF48452">
    <property type="entry name" value="TPR-like"/>
    <property type="match status" value="1"/>
</dbReference>
<evidence type="ECO:0000313" key="1">
    <source>
        <dbReference type="EMBL" id="EEU38019.1"/>
    </source>
</evidence>
<dbReference type="VEuPathDB" id="FungiDB:NECHADRAFT_48380"/>
<dbReference type="Pfam" id="PF13424">
    <property type="entry name" value="TPR_12"/>
    <property type="match status" value="2"/>
</dbReference>
<dbReference type="HOGENOM" id="CLU_000288_125_8_1"/>
<dbReference type="OMA" id="TCEMHAL"/>
<dbReference type="OrthoDB" id="20872at2759"/>